<keyword evidence="4" id="KW-1185">Reference proteome</keyword>
<proteinExistence type="predicted"/>
<organism evidence="3 4">
    <name type="scientific">Monilinia fructicola</name>
    <name type="common">Brown rot fungus</name>
    <name type="synonym">Ciboria fructicola</name>
    <dbReference type="NCBI Taxonomy" id="38448"/>
    <lineage>
        <taxon>Eukaryota</taxon>
        <taxon>Fungi</taxon>
        <taxon>Dikarya</taxon>
        <taxon>Ascomycota</taxon>
        <taxon>Pezizomycotina</taxon>
        <taxon>Leotiomycetes</taxon>
        <taxon>Helotiales</taxon>
        <taxon>Sclerotiniaceae</taxon>
        <taxon>Monilinia</taxon>
    </lineage>
</organism>
<dbReference type="VEuPathDB" id="FungiDB:MFRU_012g01230"/>
<name>A0A5M9JGA3_MONFR</name>
<sequence length="890" mass="93216">MKSFACFPVIFLARFALSENLPSCAPQIKYCVLDDSLQSLRNQTTSGPQFCDKYLEDDSISLPPYVPATASASGISSACSCLIEAQSTSKPAVSTNSSYIIGSAGSSISTTEVPSHETTTVPARSPVIVTGSPSFTPITPQSVIEYTTSTMYALSTYTTRESGQVITKTLSVVDTTTVYPTTQVITRIADPQQTVPVQYITSAVHTLSTYTNSGGDVVTKTIVDYTTVYAVTGESSPNSQVLGESASAYITQNETSTAYKFSTYTTFGQTVTETVVDYTTVWPVIETIAPAPHPAIEYTTSTIYILSTITYINSGKTFTVTGTVVDTTILPSTKSYPPHQIIPALSTPSSVSLTDTKPRHSRTGYTKGPQATQPYPFTNSTSSYVPTASGSIFLASASGTAYSSSVRYPISNSTLPHAPLGTGYPLRNSTVPQTPLGTGFPWRTSTLPHAPLGTGYPLNNSTVSRLPQETAYSTSYPVLNSTRLQLPTGTGLSASSTAYLMPNSTRLVASAATGYSIPGNLTTSYLPSGTGIRVPVNSTTSHVPLRTGYPIPINSTAASVSPTSNSSLEIGNSSSELTGTIGTISITSASPTISSSSLPSATAFCSTDEVALLFAASGTPVTSYCSSLLSIQPTFVDGGYTFVTETAYTTRTSTVAPASVTVFKRSTELDSYPFTSTYDLNQQSSACSCLSIQAVETSVTKTITVPAQSRIVTSTTACTPIPTQAVVNGDFETATSGSYGTPWTLSSLAYVESSNNNAFPSYAGTEFAVIYGNAGSTGSISQSLSTLVPNQSYTLTYYMRIMGAISLPTSTCVLTASIGGTVVDTLTISYSNIATYRTSYVQRTASVVATSQTDTLKFAFSCGVSGRSLVDLLLDNISMVGAGNSCGVAP</sequence>
<accession>A0A5M9JGA3</accession>
<evidence type="ECO:0000313" key="4">
    <source>
        <dbReference type="Proteomes" id="UP000322873"/>
    </source>
</evidence>
<gene>
    <name evidence="3" type="ORF">EYC84_007595</name>
</gene>
<reference evidence="3 4" key="1">
    <citation type="submission" date="2019-06" db="EMBL/GenBank/DDBJ databases">
        <title>Genome Sequence of the Brown Rot Fungal Pathogen Monilinia fructicola.</title>
        <authorList>
            <person name="De Miccolis Angelini R.M."/>
            <person name="Landi L."/>
            <person name="Abate D."/>
            <person name="Pollastro S."/>
            <person name="Romanazzi G."/>
            <person name="Faretra F."/>
        </authorList>
    </citation>
    <scope>NUCLEOTIDE SEQUENCE [LARGE SCALE GENOMIC DNA]</scope>
    <source>
        <strain evidence="3 4">Mfrc123</strain>
    </source>
</reference>
<dbReference type="OrthoDB" id="5423750at2759"/>
<feature type="region of interest" description="Disordered" evidence="1">
    <location>
        <begin position="348"/>
        <end position="377"/>
    </location>
</feature>
<evidence type="ECO:0008006" key="5">
    <source>
        <dbReference type="Google" id="ProtNLM"/>
    </source>
</evidence>
<protein>
    <recommendedName>
        <fullName evidence="5">CBM-cenC domain-containing protein</fullName>
    </recommendedName>
</protein>
<evidence type="ECO:0000313" key="3">
    <source>
        <dbReference type="EMBL" id="KAA8568578.1"/>
    </source>
</evidence>
<dbReference type="EMBL" id="VICG01000009">
    <property type="protein sequence ID" value="KAA8568578.1"/>
    <property type="molecule type" value="Genomic_DNA"/>
</dbReference>
<dbReference type="Proteomes" id="UP000322873">
    <property type="component" value="Unassembled WGS sequence"/>
</dbReference>
<feature type="chain" id="PRO_5024292909" description="CBM-cenC domain-containing protein" evidence="2">
    <location>
        <begin position="19"/>
        <end position="890"/>
    </location>
</feature>
<keyword evidence="2" id="KW-0732">Signal</keyword>
<dbReference type="AlphaFoldDB" id="A0A5M9JGA3"/>
<evidence type="ECO:0000256" key="2">
    <source>
        <dbReference type="SAM" id="SignalP"/>
    </source>
</evidence>
<evidence type="ECO:0000256" key="1">
    <source>
        <dbReference type="SAM" id="MobiDB-lite"/>
    </source>
</evidence>
<feature type="signal peptide" evidence="2">
    <location>
        <begin position="1"/>
        <end position="18"/>
    </location>
</feature>
<comment type="caution">
    <text evidence="3">The sequence shown here is derived from an EMBL/GenBank/DDBJ whole genome shotgun (WGS) entry which is preliminary data.</text>
</comment>